<dbReference type="Proteomes" id="UP000247480">
    <property type="component" value="Unassembled WGS sequence"/>
</dbReference>
<dbReference type="EMBL" id="BGJZ01000104">
    <property type="protein sequence ID" value="GBH08926.1"/>
    <property type="molecule type" value="Genomic_DNA"/>
</dbReference>
<name>A0A2V0Q7V8_PSESF</name>
<organism evidence="1 2">
    <name type="scientific">Pseudomonas syringae pv. actinidiae</name>
    <dbReference type="NCBI Taxonomy" id="103796"/>
    <lineage>
        <taxon>Bacteria</taxon>
        <taxon>Pseudomonadati</taxon>
        <taxon>Pseudomonadota</taxon>
        <taxon>Gammaproteobacteria</taxon>
        <taxon>Pseudomonadales</taxon>
        <taxon>Pseudomonadaceae</taxon>
        <taxon>Pseudomonas</taxon>
        <taxon>Pseudomonas syringae</taxon>
    </lineage>
</organism>
<comment type="caution">
    <text evidence="1">The sequence shown here is derived from an EMBL/GenBank/DDBJ whole genome shotgun (WGS) entry which is preliminary data.</text>
</comment>
<evidence type="ECO:0000313" key="1">
    <source>
        <dbReference type="EMBL" id="GBH08926.1"/>
    </source>
</evidence>
<reference evidence="1 2" key="1">
    <citation type="submission" date="2018-04" db="EMBL/GenBank/DDBJ databases">
        <title>Draft genome sequence of Pseudomonas syringae pv. actinidiae biovar 1 strains isolated from kiwifruit in Kagawa prefecture.</title>
        <authorList>
            <person name="Tabuchi M."/>
            <person name="Saito M."/>
            <person name="Fujiwara S."/>
            <person name="Sasa N."/>
            <person name="Akimitsu K."/>
            <person name="Gomi K."/>
            <person name="Konishi-Sugita S."/>
            <person name="Hamano K."/>
            <person name="Kataoka I."/>
        </authorList>
    </citation>
    <scope>NUCLEOTIDE SEQUENCE [LARGE SCALE GENOMIC DNA]</scope>
    <source>
        <strain evidence="1 2">MAFF212206</strain>
    </source>
</reference>
<evidence type="ECO:0000313" key="2">
    <source>
        <dbReference type="Proteomes" id="UP000247480"/>
    </source>
</evidence>
<sequence length="204" mass="22732">MAAAVALQVKRANGGAPLVLHDHIAQMAKTGTLLIEQTKTFIAYNWPPFARQRINRLHTPIHHTLAGHPLIITSRSIRRRLHNTRLPLNPKETLLRGYQPSPATGQIALQCDDISFDMKVVFFADDFAGAMQWTDDVTAPVRYGEPIDALCLIAIDNRPSVVCGIALDDGQKFHATLPESYFLQAARILDVRLFNRRVRTGAAF</sequence>
<gene>
    <name evidence="1" type="ORF">KPSA1_02315</name>
</gene>
<accession>A0A2V0Q7V8</accession>
<proteinExistence type="predicted"/>
<protein>
    <submittedName>
        <fullName evidence="1">Transcription termination factor Rho</fullName>
    </submittedName>
</protein>
<dbReference type="AlphaFoldDB" id="A0A2V0Q7V8"/>